<keyword evidence="3" id="KW-1185">Reference proteome</keyword>
<dbReference type="Pfam" id="PF04909">
    <property type="entry name" value="Amidohydro_2"/>
    <property type="match status" value="1"/>
</dbReference>
<evidence type="ECO:0000313" key="3">
    <source>
        <dbReference type="Proteomes" id="UP000467249"/>
    </source>
</evidence>
<dbReference type="EMBL" id="AP022620">
    <property type="protein sequence ID" value="BBZ78649.1"/>
    <property type="molecule type" value="Genomic_DNA"/>
</dbReference>
<sequence length="317" mass="34882">MVELYDDCIGRAGLAAVMVNVPEWPAAYSKYPRLRWVPYLDQFIYAGHNDREKSRGGLHTGTIGLYEGALQETLRGAGRPLDEMTLADVLELADATISQWRAAGIGAGKINCAYVRSLTFDDVPSAQAQRVWDTPAHLRTPADSKALQDHIARFVVKSCATHDLPIQIHAAVGDAPGLLWTNASPVNLEPLFADPALGRPKIIVLHGGFPANTLVGWYAATYANVYVDYSWLPMLSGVVLDRCLDEWLDYVPHNKILFGTDAWSPELFYAGTRAARDILGRVLERRVSDRRYTSALAETVADAILAANSRSLYRVDG</sequence>
<dbReference type="RefSeq" id="WP_163805767.1">
    <property type="nucleotide sequence ID" value="NZ_AP022620.1"/>
</dbReference>
<dbReference type="Proteomes" id="UP000467249">
    <property type="component" value="Chromosome"/>
</dbReference>
<evidence type="ECO:0000259" key="1">
    <source>
        <dbReference type="Pfam" id="PF04909"/>
    </source>
</evidence>
<gene>
    <name evidence="2" type="ORF">MANY_39860</name>
</gene>
<accession>A0A6N4WCA0</accession>
<feature type="domain" description="Amidohydrolase-related" evidence="1">
    <location>
        <begin position="147"/>
        <end position="314"/>
    </location>
</feature>
<name>A0A6N4WCA0_9MYCO</name>
<dbReference type="InterPro" id="IPR006680">
    <property type="entry name" value="Amidohydro-rel"/>
</dbReference>
<evidence type="ECO:0000313" key="2">
    <source>
        <dbReference type="EMBL" id="BBZ78649.1"/>
    </source>
</evidence>
<dbReference type="AlphaFoldDB" id="A0A6N4WCA0"/>
<protein>
    <recommendedName>
        <fullName evidence="1">Amidohydrolase-related domain-containing protein</fullName>
    </recommendedName>
</protein>
<dbReference type="GO" id="GO:0016787">
    <property type="term" value="F:hydrolase activity"/>
    <property type="evidence" value="ECO:0007669"/>
    <property type="project" value="InterPro"/>
</dbReference>
<proteinExistence type="predicted"/>
<dbReference type="KEGG" id="many:MANY_39860"/>
<reference evidence="2 3" key="1">
    <citation type="journal article" date="2019" name="Emerg. Microbes Infect.">
        <title>Comprehensive subspecies identification of 175 nontuberculous mycobacteria species based on 7547 genomic profiles.</title>
        <authorList>
            <person name="Matsumoto Y."/>
            <person name="Kinjo T."/>
            <person name="Motooka D."/>
            <person name="Nabeya D."/>
            <person name="Jung N."/>
            <person name="Uechi K."/>
            <person name="Horii T."/>
            <person name="Iida T."/>
            <person name="Fujita J."/>
            <person name="Nakamura S."/>
        </authorList>
    </citation>
    <scope>NUCLEOTIDE SEQUENCE [LARGE SCALE GENOMIC DNA]</scope>
    <source>
        <strain evidence="2 3">JCM 30275</strain>
    </source>
</reference>
<dbReference type="PANTHER" id="PTHR43383:SF2">
    <property type="entry name" value="AMIDOHYDROLASE 2 FAMILY PROTEIN"/>
    <property type="match status" value="1"/>
</dbReference>
<dbReference type="InterPro" id="IPR032466">
    <property type="entry name" value="Metal_Hydrolase"/>
</dbReference>
<organism evidence="2 3">
    <name type="scientific">Mycolicibacterium anyangense</name>
    <dbReference type="NCBI Taxonomy" id="1431246"/>
    <lineage>
        <taxon>Bacteria</taxon>
        <taxon>Bacillati</taxon>
        <taxon>Actinomycetota</taxon>
        <taxon>Actinomycetes</taxon>
        <taxon>Mycobacteriales</taxon>
        <taxon>Mycobacteriaceae</taxon>
        <taxon>Mycolicibacterium</taxon>
    </lineage>
</organism>
<dbReference type="Gene3D" id="3.20.20.140">
    <property type="entry name" value="Metal-dependent hydrolases"/>
    <property type="match status" value="1"/>
</dbReference>
<dbReference type="PANTHER" id="PTHR43383">
    <property type="entry name" value="NODULIN 6"/>
    <property type="match status" value="1"/>
</dbReference>
<dbReference type="SUPFAM" id="SSF51556">
    <property type="entry name" value="Metallo-dependent hydrolases"/>
    <property type="match status" value="1"/>
</dbReference>